<dbReference type="PANTHER" id="PTHR31339:SF0">
    <property type="entry name" value="PECTIN LYASE-LIKE SUPERFAMILY PROTEIN"/>
    <property type="match status" value="1"/>
</dbReference>
<reference evidence="7 8" key="1">
    <citation type="journal article" date="2023" name="Hortic Res">
        <title>Pangenome of water caltrop reveals structural variations and asymmetric subgenome divergence after allopolyploidization.</title>
        <authorList>
            <person name="Zhang X."/>
            <person name="Chen Y."/>
            <person name="Wang L."/>
            <person name="Yuan Y."/>
            <person name="Fang M."/>
            <person name="Shi L."/>
            <person name="Lu R."/>
            <person name="Comes H.P."/>
            <person name="Ma Y."/>
            <person name="Chen Y."/>
            <person name="Huang G."/>
            <person name="Zhou Y."/>
            <person name="Zheng Z."/>
            <person name="Qiu Y."/>
        </authorList>
    </citation>
    <scope>NUCLEOTIDE SEQUENCE [LARGE SCALE GENOMIC DNA]</scope>
    <source>
        <tissue evidence="7">Roots</tissue>
    </source>
</reference>
<dbReference type="Pfam" id="PF12708">
    <property type="entry name" value="Pect-lyase_RHGA_epim"/>
    <property type="match status" value="1"/>
</dbReference>
<dbReference type="InterPro" id="IPR011050">
    <property type="entry name" value="Pectin_lyase_fold/virulence"/>
</dbReference>
<dbReference type="Gene3D" id="2.160.20.10">
    <property type="entry name" value="Single-stranded right-handed beta-helix, Pectin lyase-like"/>
    <property type="match status" value="1"/>
</dbReference>
<gene>
    <name evidence="7" type="ORF">SAY87_027329</name>
</gene>
<feature type="domain" description="Rhamnogalacturonase A/B/Epimerase-like pectate lyase" evidence="6">
    <location>
        <begin position="32"/>
        <end position="84"/>
    </location>
</feature>
<feature type="signal peptide" evidence="5">
    <location>
        <begin position="1"/>
        <end position="27"/>
    </location>
</feature>
<dbReference type="AlphaFoldDB" id="A0AAN7H0P9"/>
<evidence type="ECO:0000313" key="8">
    <source>
        <dbReference type="Proteomes" id="UP001345219"/>
    </source>
</evidence>
<evidence type="ECO:0000313" key="7">
    <source>
        <dbReference type="EMBL" id="KAK4749880.1"/>
    </source>
</evidence>
<dbReference type="InterPro" id="IPR012334">
    <property type="entry name" value="Pectin_lyas_fold"/>
</dbReference>
<evidence type="ECO:0000256" key="1">
    <source>
        <dbReference type="ARBA" id="ARBA00008834"/>
    </source>
</evidence>
<feature type="chain" id="PRO_5043019139" description="Rhamnogalacturonase A/B/Epimerase-like pectate lyase domain-containing protein" evidence="5">
    <location>
        <begin position="28"/>
        <end position="464"/>
    </location>
</feature>
<evidence type="ECO:0000256" key="5">
    <source>
        <dbReference type="SAM" id="SignalP"/>
    </source>
</evidence>
<keyword evidence="8" id="KW-1185">Reference proteome</keyword>
<protein>
    <recommendedName>
        <fullName evidence="6">Rhamnogalacturonase A/B/Epimerase-like pectate lyase domain-containing protein</fullName>
    </recommendedName>
</protein>
<dbReference type="Pfam" id="PF00295">
    <property type="entry name" value="Glyco_hydro_28"/>
    <property type="match status" value="1"/>
</dbReference>
<dbReference type="InterPro" id="IPR006626">
    <property type="entry name" value="PbH1"/>
</dbReference>
<keyword evidence="2 4" id="KW-0378">Hydrolase</keyword>
<evidence type="ECO:0000259" key="6">
    <source>
        <dbReference type="Pfam" id="PF12708"/>
    </source>
</evidence>
<comment type="similarity">
    <text evidence="1 4">Belongs to the glycosyl hydrolase 28 family.</text>
</comment>
<keyword evidence="3 4" id="KW-0326">Glycosidase</keyword>
<keyword evidence="5" id="KW-0732">Signal</keyword>
<organism evidence="7 8">
    <name type="scientific">Trapa incisa</name>
    <dbReference type="NCBI Taxonomy" id="236973"/>
    <lineage>
        <taxon>Eukaryota</taxon>
        <taxon>Viridiplantae</taxon>
        <taxon>Streptophyta</taxon>
        <taxon>Embryophyta</taxon>
        <taxon>Tracheophyta</taxon>
        <taxon>Spermatophyta</taxon>
        <taxon>Magnoliopsida</taxon>
        <taxon>eudicotyledons</taxon>
        <taxon>Gunneridae</taxon>
        <taxon>Pentapetalae</taxon>
        <taxon>rosids</taxon>
        <taxon>malvids</taxon>
        <taxon>Myrtales</taxon>
        <taxon>Lythraceae</taxon>
        <taxon>Trapa</taxon>
    </lineage>
</organism>
<sequence>MMRAAFFFRTAVLLIPFFVSSILQSEASTSTISVRDFGAAGDGRSYDTRAIQSAIDACSGTCRISFPPGRYLTATIRLRSGVVLDIQDGATILGGTRIGDYPRRSDRWYVVLAEDASDVGITGGGAIDGQGPAFVERFDERKNMMVSWNLTGACLGDECRPRLVGFIGCRNVRVWNVTLNEPAYWCLHIVRSENTVIRDVSIHGNFTSPNNDGIDIEDSNNTIIERCRIDTGDDAICPKTYTGPLYNLTARDCWIRTKSSAIKLGSASFFDFKGLLFDNITIVDSHRGLGFQIRDGGNVDDVTFSNIDIRTRYYDPSWWGRAEPIYVTTCPRDPSSREGSISNVRFINITAVSENGMFLSGSQHGILSNLSFSNVDVTYKRWTEYEGGLVDYRPGCRGLVHHSMAGMMMENIKGLQIENVNMRWSDGRSQEWDNPLDFIPSTVNDISFFNFHSDLFIQPRRSTL</sequence>
<dbReference type="GO" id="GO:0004650">
    <property type="term" value="F:polygalacturonase activity"/>
    <property type="evidence" value="ECO:0007669"/>
    <property type="project" value="InterPro"/>
</dbReference>
<dbReference type="InterPro" id="IPR051801">
    <property type="entry name" value="GH28_Enzymes"/>
</dbReference>
<dbReference type="InterPro" id="IPR024535">
    <property type="entry name" value="RHGA/B-epi-like_pectate_lyase"/>
</dbReference>
<dbReference type="Proteomes" id="UP001345219">
    <property type="component" value="Chromosome 21"/>
</dbReference>
<dbReference type="EMBL" id="JAXIOK010000018">
    <property type="protein sequence ID" value="KAK4749880.1"/>
    <property type="molecule type" value="Genomic_DNA"/>
</dbReference>
<dbReference type="PANTHER" id="PTHR31339">
    <property type="entry name" value="PECTIN LYASE-RELATED"/>
    <property type="match status" value="1"/>
</dbReference>
<evidence type="ECO:0000256" key="3">
    <source>
        <dbReference type="ARBA" id="ARBA00023295"/>
    </source>
</evidence>
<evidence type="ECO:0000256" key="4">
    <source>
        <dbReference type="RuleBase" id="RU361169"/>
    </source>
</evidence>
<evidence type="ECO:0000256" key="2">
    <source>
        <dbReference type="ARBA" id="ARBA00022801"/>
    </source>
</evidence>
<comment type="caution">
    <text evidence="7">The sequence shown here is derived from an EMBL/GenBank/DDBJ whole genome shotgun (WGS) entry which is preliminary data.</text>
</comment>
<accession>A0AAN7H0P9</accession>
<proteinExistence type="inferred from homology"/>
<dbReference type="InterPro" id="IPR000743">
    <property type="entry name" value="Glyco_hydro_28"/>
</dbReference>
<dbReference type="SUPFAM" id="SSF51126">
    <property type="entry name" value="Pectin lyase-like"/>
    <property type="match status" value="1"/>
</dbReference>
<dbReference type="GO" id="GO:0005975">
    <property type="term" value="P:carbohydrate metabolic process"/>
    <property type="evidence" value="ECO:0007669"/>
    <property type="project" value="InterPro"/>
</dbReference>
<dbReference type="SMART" id="SM00710">
    <property type="entry name" value="PbH1"/>
    <property type="match status" value="4"/>
</dbReference>
<name>A0AAN7H0P9_9MYRT</name>